<protein>
    <submittedName>
        <fullName evidence="1">Small subunit processome component 20</fullName>
    </submittedName>
</protein>
<dbReference type="EMBL" id="JBEAFC010000010">
    <property type="protein sequence ID" value="KAL1538798.1"/>
    <property type="molecule type" value="Genomic_DNA"/>
</dbReference>
<dbReference type="SUPFAM" id="SSF48371">
    <property type="entry name" value="ARM repeat"/>
    <property type="match status" value="1"/>
</dbReference>
<dbReference type="InterPro" id="IPR016024">
    <property type="entry name" value="ARM-type_fold"/>
</dbReference>
<dbReference type="InterPro" id="IPR052575">
    <property type="entry name" value="SSU_processome_comp_20"/>
</dbReference>
<evidence type="ECO:0000313" key="2">
    <source>
        <dbReference type="Proteomes" id="UP001567538"/>
    </source>
</evidence>
<dbReference type="AlphaFoldDB" id="A0ABD1G3W0"/>
<accession>A0ABD1G3W0</accession>
<gene>
    <name evidence="1" type="ORF">AAHA92_27500</name>
</gene>
<keyword evidence="2" id="KW-1185">Reference proteome</keyword>
<evidence type="ECO:0000313" key="1">
    <source>
        <dbReference type="EMBL" id="KAL1538798.1"/>
    </source>
</evidence>
<proteinExistence type="predicted"/>
<dbReference type="Proteomes" id="UP001567538">
    <property type="component" value="Unassembled WGS sequence"/>
</dbReference>
<comment type="caution">
    <text evidence="1">The sequence shown here is derived from an EMBL/GenBank/DDBJ whole genome shotgun (WGS) entry which is preliminary data.</text>
</comment>
<sequence length="324" mass="37114">MHRPPPPPLRHSRPVLEVLILTLERLCVELDPGELSFIWKCLLEKIIESLTNENSIHLTRLLALLTSILQNDYLGKITEIEPLVKHLHQLVETFVVHLPTMKKMDLHSEVIEKVLQLILCVIGCLSDSKNMPALLLVSVLWESVFNIRSRSLLTFLRDLLMKDTSIYHVFGTNIMCAFTNLIDIYDEEVMYIMMKVLMELINAIDKLLIVESKAGLQQDTWYCLLGAALRSYNKLVSRRAIDHEESAMFKFLDLAKRYKLSPQILSAVADILDSVSCALPRKCQCYAWYPEDSKGGDEMSKTCWASSKSHQLELLTVKHVIHLL</sequence>
<dbReference type="PANTHER" id="PTHR17695">
    <property type="entry name" value="SMALL SUBUNIT PROCESSOME COMPONENT 20 HOMOLOG"/>
    <property type="match status" value="1"/>
</dbReference>
<dbReference type="PANTHER" id="PTHR17695:SF11">
    <property type="entry name" value="SMALL SUBUNIT PROCESSOME COMPONENT 20 HOMOLOG"/>
    <property type="match status" value="1"/>
</dbReference>
<name>A0ABD1G3W0_SALDI</name>
<reference evidence="1 2" key="1">
    <citation type="submission" date="2024-06" db="EMBL/GenBank/DDBJ databases">
        <title>A chromosome level genome sequence of Diviner's sage (Salvia divinorum).</title>
        <authorList>
            <person name="Ford S.A."/>
            <person name="Ro D.-K."/>
            <person name="Ness R.W."/>
            <person name="Phillips M.A."/>
        </authorList>
    </citation>
    <scope>NUCLEOTIDE SEQUENCE [LARGE SCALE GENOMIC DNA]</scope>
    <source>
        <strain evidence="1">SAF-2024a</strain>
        <tissue evidence="1">Leaf</tissue>
    </source>
</reference>
<organism evidence="1 2">
    <name type="scientific">Salvia divinorum</name>
    <name type="common">Maria pastora</name>
    <name type="synonym">Diviner's sage</name>
    <dbReference type="NCBI Taxonomy" id="28513"/>
    <lineage>
        <taxon>Eukaryota</taxon>
        <taxon>Viridiplantae</taxon>
        <taxon>Streptophyta</taxon>
        <taxon>Embryophyta</taxon>
        <taxon>Tracheophyta</taxon>
        <taxon>Spermatophyta</taxon>
        <taxon>Magnoliopsida</taxon>
        <taxon>eudicotyledons</taxon>
        <taxon>Gunneridae</taxon>
        <taxon>Pentapetalae</taxon>
        <taxon>asterids</taxon>
        <taxon>lamiids</taxon>
        <taxon>Lamiales</taxon>
        <taxon>Lamiaceae</taxon>
        <taxon>Nepetoideae</taxon>
        <taxon>Mentheae</taxon>
        <taxon>Salviinae</taxon>
        <taxon>Salvia</taxon>
        <taxon>Salvia subgen. Calosphace</taxon>
    </lineage>
</organism>